<feature type="domain" description="Type II secretion system protein GspF" evidence="8">
    <location>
        <begin position="101"/>
        <end position="231"/>
    </location>
</feature>
<accession>A0A8J6M5B8</accession>
<evidence type="ECO:0000313" key="9">
    <source>
        <dbReference type="EMBL" id="MBC5716761.1"/>
    </source>
</evidence>
<dbReference type="Pfam" id="PF00482">
    <property type="entry name" value="T2SSF"/>
    <property type="match status" value="1"/>
</dbReference>
<keyword evidence="2" id="KW-1003">Cell membrane</keyword>
<proteinExistence type="predicted"/>
<comment type="caution">
    <text evidence="9">The sequence shown here is derived from an EMBL/GenBank/DDBJ whole genome shotgun (WGS) entry which is preliminary data.</text>
</comment>
<evidence type="ECO:0000256" key="5">
    <source>
        <dbReference type="ARBA" id="ARBA00023136"/>
    </source>
</evidence>
<evidence type="ECO:0000256" key="6">
    <source>
        <dbReference type="SAM" id="MobiDB-lite"/>
    </source>
</evidence>
<keyword evidence="5 7" id="KW-0472">Membrane</keyword>
<dbReference type="GO" id="GO:0005886">
    <property type="term" value="C:plasma membrane"/>
    <property type="evidence" value="ECO:0007669"/>
    <property type="project" value="UniProtKB-SubCell"/>
</dbReference>
<dbReference type="RefSeq" id="WP_186878115.1">
    <property type="nucleotide sequence ID" value="NZ_JACOPN010000003.1"/>
</dbReference>
<keyword evidence="10" id="KW-1185">Reference proteome</keyword>
<feature type="transmembrane region" description="Helical" evidence="7">
    <location>
        <begin position="217"/>
        <end position="235"/>
    </location>
</feature>
<reference evidence="9" key="1">
    <citation type="submission" date="2020-08" db="EMBL/GenBank/DDBJ databases">
        <title>Genome public.</title>
        <authorList>
            <person name="Liu C."/>
            <person name="Sun Q."/>
        </authorList>
    </citation>
    <scope>NUCLEOTIDE SEQUENCE</scope>
    <source>
        <strain evidence="9">BX5</strain>
    </source>
</reference>
<feature type="region of interest" description="Disordered" evidence="6">
    <location>
        <begin position="1"/>
        <end position="21"/>
    </location>
</feature>
<evidence type="ECO:0000256" key="4">
    <source>
        <dbReference type="ARBA" id="ARBA00022989"/>
    </source>
</evidence>
<keyword evidence="4 7" id="KW-1133">Transmembrane helix</keyword>
<feature type="transmembrane region" description="Helical" evidence="7">
    <location>
        <begin position="38"/>
        <end position="56"/>
    </location>
</feature>
<sequence>MKTNLFAQPEVQETRETGRSAGAPALTVPDYTVSRCTVWDHILAFLVGFAAGFLVLFIFYKIILLSILGGAVTGVVNIFAAEQRTLQKRIRHLRTQFFDLLEAMSVAMRAGNPVLKALESARDDLLLIHGEGSDIITELDIILSRFHNAIPLSQSFADLARRSGLEDIQSFASVYATIEGKSSRADEIIRETQTVIADKMEIEMEIDTLMAAAKNEVNIMLFMPLVILLVIGYAGAGFMDAIYTEPVGRLVATGGLIVFLISYCLARKFSSVKI</sequence>
<dbReference type="PANTHER" id="PTHR35007:SF1">
    <property type="entry name" value="PILUS ASSEMBLY PROTEIN"/>
    <property type="match status" value="1"/>
</dbReference>
<dbReference type="Proteomes" id="UP000602260">
    <property type="component" value="Unassembled WGS sequence"/>
</dbReference>
<organism evidence="9 10">
    <name type="scientific">Flintibacter faecis</name>
    <dbReference type="NCBI Taxonomy" id="2763047"/>
    <lineage>
        <taxon>Bacteria</taxon>
        <taxon>Bacillati</taxon>
        <taxon>Bacillota</taxon>
        <taxon>Clostridia</taxon>
        <taxon>Eubacteriales</taxon>
        <taxon>Flintibacter</taxon>
    </lineage>
</organism>
<gene>
    <name evidence="9" type="ORF">H8S55_05405</name>
</gene>
<evidence type="ECO:0000256" key="3">
    <source>
        <dbReference type="ARBA" id="ARBA00022692"/>
    </source>
</evidence>
<protein>
    <submittedName>
        <fullName evidence="9">Type II secretion system F family protein</fullName>
    </submittedName>
</protein>
<evidence type="ECO:0000256" key="2">
    <source>
        <dbReference type="ARBA" id="ARBA00022475"/>
    </source>
</evidence>
<evidence type="ECO:0000259" key="8">
    <source>
        <dbReference type="Pfam" id="PF00482"/>
    </source>
</evidence>
<keyword evidence="3 7" id="KW-0812">Transmembrane</keyword>
<evidence type="ECO:0000256" key="7">
    <source>
        <dbReference type="SAM" id="Phobius"/>
    </source>
</evidence>
<dbReference type="EMBL" id="JACOPN010000003">
    <property type="protein sequence ID" value="MBC5716761.1"/>
    <property type="molecule type" value="Genomic_DNA"/>
</dbReference>
<comment type="subcellular location">
    <subcellularLocation>
        <location evidence="1">Cell membrane</location>
        <topology evidence="1">Multi-pass membrane protein</topology>
    </subcellularLocation>
</comment>
<dbReference type="InterPro" id="IPR018076">
    <property type="entry name" value="T2SS_GspF_dom"/>
</dbReference>
<feature type="transmembrane region" description="Helical" evidence="7">
    <location>
        <begin position="62"/>
        <end position="81"/>
    </location>
</feature>
<dbReference type="PANTHER" id="PTHR35007">
    <property type="entry name" value="INTEGRAL MEMBRANE PROTEIN-RELATED"/>
    <property type="match status" value="1"/>
</dbReference>
<name>A0A8J6M5B8_9FIRM</name>
<evidence type="ECO:0000256" key="1">
    <source>
        <dbReference type="ARBA" id="ARBA00004651"/>
    </source>
</evidence>
<feature type="transmembrane region" description="Helical" evidence="7">
    <location>
        <begin position="247"/>
        <end position="266"/>
    </location>
</feature>
<dbReference type="AlphaFoldDB" id="A0A8J6M5B8"/>
<evidence type="ECO:0000313" key="10">
    <source>
        <dbReference type="Proteomes" id="UP000602260"/>
    </source>
</evidence>